<dbReference type="RefSeq" id="WP_282838463.1">
    <property type="nucleotide sequence ID" value="NZ_JASCXW010000001.1"/>
</dbReference>
<evidence type="ECO:0000313" key="1">
    <source>
        <dbReference type="EMBL" id="MDI6452067.1"/>
    </source>
</evidence>
<dbReference type="AlphaFoldDB" id="A0AAW6U6A7"/>
<dbReference type="EMBL" id="JASCXW010000001">
    <property type="protein sequence ID" value="MDI6452067.1"/>
    <property type="molecule type" value="Genomic_DNA"/>
</dbReference>
<organism evidence="1 2">
    <name type="scientific">Peloplasma aerotolerans</name>
    <dbReference type="NCBI Taxonomy" id="3044389"/>
    <lineage>
        <taxon>Bacteria</taxon>
        <taxon>Bacillati</taxon>
        <taxon>Mycoplasmatota</taxon>
        <taxon>Mollicutes</taxon>
        <taxon>Acholeplasmatales</taxon>
        <taxon>Acholeplasmataceae</taxon>
        <taxon>Peloplasma</taxon>
    </lineage>
</organism>
<protein>
    <submittedName>
        <fullName evidence="1">Uncharacterized protein</fullName>
    </submittedName>
</protein>
<reference evidence="1" key="1">
    <citation type="submission" date="2023-05" db="EMBL/GenBank/DDBJ databases">
        <title>Mariniplasma microaerophilum sp. nov., a novel anaerobic mollicute isolated from terrestrial mud volcano, Taman Peninsula, Russia.</title>
        <authorList>
            <person name="Khomyakova M.A."/>
            <person name="Merkel A.Y."/>
            <person name="Slobodkin A.I."/>
        </authorList>
    </citation>
    <scope>NUCLEOTIDE SEQUENCE</scope>
    <source>
        <strain evidence="1">M4Ah</strain>
    </source>
</reference>
<name>A0AAW6U6A7_9MOLU</name>
<sequence>MAQFNIHFFKEKSRKIDLEQLIAFFEQVEGITVEMDEKSVRFKYLHPRLNYDALFVITPKSQVPDIYRLSPKFLDLNFHLEMPILTPDYVARQLFELVRKVCDTYDFHIYNEMFEDVLPFKMDVVFKVFHMVKEAYISKNPVLLSDYHLMSKEKLHQIFRYLDDLYELQNYYKELDTYVPKYHFLTTEKKKLVIGIEWKEHTLTVFPPQLDYIFYRVGNEIKVISYDEALPLIEKNLQDVPGFIKGTKVIPKKTAKKVYKTMKKTKFMLVNHTFAKENVKRLLD</sequence>
<comment type="caution">
    <text evidence="1">The sequence shown here is derived from an EMBL/GenBank/DDBJ whole genome shotgun (WGS) entry which is preliminary data.</text>
</comment>
<keyword evidence="2" id="KW-1185">Reference proteome</keyword>
<evidence type="ECO:0000313" key="2">
    <source>
        <dbReference type="Proteomes" id="UP001431532"/>
    </source>
</evidence>
<dbReference type="Proteomes" id="UP001431532">
    <property type="component" value="Unassembled WGS sequence"/>
</dbReference>
<gene>
    <name evidence="1" type="ORF">QJ521_00695</name>
</gene>
<accession>A0AAW6U6A7</accession>
<proteinExistence type="predicted"/>